<proteinExistence type="predicted"/>
<accession>A0A182PB77</accession>
<dbReference type="GO" id="GO:0008080">
    <property type="term" value="F:N-acetyltransferase activity"/>
    <property type="evidence" value="ECO:0007669"/>
    <property type="project" value="TreeGrafter"/>
</dbReference>
<dbReference type="PROSITE" id="PS51186">
    <property type="entry name" value="GNAT"/>
    <property type="match status" value="1"/>
</dbReference>
<evidence type="ECO:0000313" key="2">
    <source>
        <dbReference type="EnsemblMetazoa" id="AEPI004182-PA"/>
    </source>
</evidence>
<sequence>MEAGEFEYTIATEADRESVRDALAAYFYPEEPLTLAHRDGPAVTQDDMEHALSFLATGTTVLAHSRTEGKLVGLSIGGLGGAAAEKGAVTVTTRKFADIVAFLECLNVRAYGEPNVTLSYHVHALAVHPMYRAHSIGRRLVEEQVALARARWPTMSTIAVEATGPGSCRLMKRLGMRETARLSFANYNDDVGEQIFLGSGEVVALEMKL</sequence>
<evidence type="ECO:0000313" key="3">
    <source>
        <dbReference type="Proteomes" id="UP000075885"/>
    </source>
</evidence>
<dbReference type="PANTHER" id="PTHR20905">
    <property type="entry name" value="N-ACETYLTRANSFERASE-RELATED"/>
    <property type="match status" value="1"/>
</dbReference>
<evidence type="ECO:0000259" key="1">
    <source>
        <dbReference type="PROSITE" id="PS51186"/>
    </source>
</evidence>
<dbReference type="Proteomes" id="UP000075885">
    <property type="component" value="Unassembled WGS sequence"/>
</dbReference>
<feature type="domain" description="N-acetyltransferase" evidence="1">
    <location>
        <begin position="6"/>
        <end position="209"/>
    </location>
</feature>
<dbReference type="Pfam" id="PF00583">
    <property type="entry name" value="Acetyltransf_1"/>
    <property type="match status" value="1"/>
</dbReference>
<reference evidence="2" key="2">
    <citation type="submission" date="2020-05" db="UniProtKB">
        <authorList>
            <consortium name="EnsemblMetazoa"/>
        </authorList>
    </citation>
    <scope>IDENTIFICATION</scope>
    <source>
        <strain evidence="2">Epiroticus2</strain>
    </source>
</reference>
<dbReference type="EnsemblMetazoa" id="AEPI004182-RA">
    <property type="protein sequence ID" value="AEPI004182-PA"/>
    <property type="gene ID" value="AEPI004182"/>
</dbReference>
<dbReference type="InterPro" id="IPR016181">
    <property type="entry name" value="Acyl_CoA_acyltransferase"/>
</dbReference>
<dbReference type="AlphaFoldDB" id="A0A182PB77"/>
<dbReference type="Gene3D" id="3.40.630.30">
    <property type="match status" value="1"/>
</dbReference>
<dbReference type="InterPro" id="IPR000182">
    <property type="entry name" value="GNAT_dom"/>
</dbReference>
<dbReference type="VEuPathDB" id="VectorBase:AEPI004182"/>
<reference evidence="3" key="1">
    <citation type="submission" date="2013-03" db="EMBL/GenBank/DDBJ databases">
        <title>The Genome Sequence of Anopheles epiroticus epiroticus2.</title>
        <authorList>
            <consortium name="The Broad Institute Genomics Platform"/>
            <person name="Neafsey D.E."/>
            <person name="Howell P."/>
            <person name="Walker B."/>
            <person name="Young S.K."/>
            <person name="Zeng Q."/>
            <person name="Gargeya S."/>
            <person name="Fitzgerald M."/>
            <person name="Haas B."/>
            <person name="Abouelleil A."/>
            <person name="Allen A.W."/>
            <person name="Alvarado L."/>
            <person name="Arachchi H.M."/>
            <person name="Berlin A.M."/>
            <person name="Chapman S.B."/>
            <person name="Gainer-Dewar J."/>
            <person name="Goldberg J."/>
            <person name="Griggs A."/>
            <person name="Gujja S."/>
            <person name="Hansen M."/>
            <person name="Howarth C."/>
            <person name="Imamovic A."/>
            <person name="Ireland A."/>
            <person name="Larimer J."/>
            <person name="McCowan C."/>
            <person name="Murphy C."/>
            <person name="Pearson M."/>
            <person name="Poon T.W."/>
            <person name="Priest M."/>
            <person name="Roberts A."/>
            <person name="Saif S."/>
            <person name="Shea T."/>
            <person name="Sisk P."/>
            <person name="Sykes S."/>
            <person name="Wortman J."/>
            <person name="Nusbaum C."/>
            <person name="Birren B."/>
        </authorList>
    </citation>
    <scope>NUCLEOTIDE SEQUENCE [LARGE SCALE GENOMIC DNA]</scope>
    <source>
        <strain evidence="3">Epiroticus2</strain>
    </source>
</reference>
<dbReference type="CDD" id="cd04301">
    <property type="entry name" value="NAT_SF"/>
    <property type="match status" value="1"/>
</dbReference>
<dbReference type="SUPFAM" id="SSF55729">
    <property type="entry name" value="Acyl-CoA N-acyltransferases (Nat)"/>
    <property type="match status" value="1"/>
</dbReference>
<keyword evidence="3" id="KW-1185">Reference proteome</keyword>
<protein>
    <recommendedName>
        <fullName evidence="1">N-acetyltransferase domain-containing protein</fullName>
    </recommendedName>
</protein>
<dbReference type="STRING" id="199890.A0A182PB77"/>
<name>A0A182PB77_9DIPT</name>
<organism evidence="2 3">
    <name type="scientific">Anopheles epiroticus</name>
    <dbReference type="NCBI Taxonomy" id="199890"/>
    <lineage>
        <taxon>Eukaryota</taxon>
        <taxon>Metazoa</taxon>
        <taxon>Ecdysozoa</taxon>
        <taxon>Arthropoda</taxon>
        <taxon>Hexapoda</taxon>
        <taxon>Insecta</taxon>
        <taxon>Pterygota</taxon>
        <taxon>Neoptera</taxon>
        <taxon>Endopterygota</taxon>
        <taxon>Diptera</taxon>
        <taxon>Nematocera</taxon>
        <taxon>Culicoidea</taxon>
        <taxon>Culicidae</taxon>
        <taxon>Anophelinae</taxon>
        <taxon>Anopheles</taxon>
    </lineage>
</organism>
<dbReference type="PANTHER" id="PTHR20905:SF1">
    <property type="entry name" value="AT07410P-RELATED"/>
    <property type="match status" value="1"/>
</dbReference>